<dbReference type="EMBL" id="LAZR01000515">
    <property type="protein sequence ID" value="KKN65841.1"/>
    <property type="molecule type" value="Genomic_DNA"/>
</dbReference>
<gene>
    <name evidence="2" type="ORF">LCGC14_0477770</name>
</gene>
<name>A0A0F9UXD6_9ZZZZ</name>
<evidence type="ECO:0000256" key="1">
    <source>
        <dbReference type="SAM" id="MobiDB-lite"/>
    </source>
</evidence>
<reference evidence="2" key="1">
    <citation type="journal article" date="2015" name="Nature">
        <title>Complex archaea that bridge the gap between prokaryotes and eukaryotes.</title>
        <authorList>
            <person name="Spang A."/>
            <person name="Saw J.H."/>
            <person name="Jorgensen S.L."/>
            <person name="Zaremba-Niedzwiedzka K."/>
            <person name="Martijn J."/>
            <person name="Lind A.E."/>
            <person name="van Eijk R."/>
            <person name="Schleper C."/>
            <person name="Guy L."/>
            <person name="Ettema T.J."/>
        </authorList>
    </citation>
    <scope>NUCLEOTIDE SEQUENCE</scope>
</reference>
<evidence type="ECO:0000313" key="2">
    <source>
        <dbReference type="EMBL" id="KKN65841.1"/>
    </source>
</evidence>
<feature type="region of interest" description="Disordered" evidence="1">
    <location>
        <begin position="1"/>
        <end position="22"/>
    </location>
</feature>
<proteinExistence type="predicted"/>
<feature type="compositionally biased region" description="Basic and acidic residues" evidence="1">
    <location>
        <begin position="1"/>
        <end position="12"/>
    </location>
</feature>
<sequence>MKNIKEEVSYKEHLKRSQGMSMPDRLDNELLSLQTFIPEARRLLRERLGFWKYWFTDRIRKEIRIASCLFYEHKIYWENFEVW</sequence>
<organism evidence="2">
    <name type="scientific">marine sediment metagenome</name>
    <dbReference type="NCBI Taxonomy" id="412755"/>
    <lineage>
        <taxon>unclassified sequences</taxon>
        <taxon>metagenomes</taxon>
        <taxon>ecological metagenomes</taxon>
    </lineage>
</organism>
<protein>
    <submittedName>
        <fullName evidence="2">Uncharacterized protein</fullName>
    </submittedName>
</protein>
<dbReference type="AlphaFoldDB" id="A0A0F9UXD6"/>
<comment type="caution">
    <text evidence="2">The sequence shown here is derived from an EMBL/GenBank/DDBJ whole genome shotgun (WGS) entry which is preliminary data.</text>
</comment>
<accession>A0A0F9UXD6</accession>